<comment type="similarity">
    <text evidence="1 9">Belongs to the Arg-specific ADP-ribosyltransferase family.</text>
</comment>
<evidence type="ECO:0000313" key="11">
    <source>
        <dbReference type="Proteomes" id="UP000663852"/>
    </source>
</evidence>
<dbReference type="PANTHER" id="PTHR45641">
    <property type="entry name" value="TETRATRICOPEPTIDE REPEAT PROTEIN (AFU_ORTHOLOGUE AFUA_6G03870)"/>
    <property type="match status" value="1"/>
</dbReference>
<keyword evidence="2 9" id="KW-0328">Glycosyltransferase</keyword>
<dbReference type="Pfam" id="PF13181">
    <property type="entry name" value="TPR_8"/>
    <property type="match status" value="1"/>
</dbReference>
<evidence type="ECO:0000256" key="2">
    <source>
        <dbReference type="ARBA" id="ARBA00022676"/>
    </source>
</evidence>
<evidence type="ECO:0000256" key="7">
    <source>
        <dbReference type="ARBA" id="ARBA00047597"/>
    </source>
</evidence>
<dbReference type="Pfam" id="PF01129">
    <property type="entry name" value="ART"/>
    <property type="match status" value="1"/>
</dbReference>
<reference evidence="10" key="1">
    <citation type="submission" date="2021-02" db="EMBL/GenBank/DDBJ databases">
        <authorList>
            <person name="Nowell W R."/>
        </authorList>
    </citation>
    <scope>NUCLEOTIDE SEQUENCE</scope>
</reference>
<evidence type="ECO:0000313" key="10">
    <source>
        <dbReference type="EMBL" id="CAF1380960.1"/>
    </source>
</evidence>
<comment type="catalytic activity">
    <reaction evidence="7 9">
        <text>L-arginyl-[protein] + NAD(+) = N(omega)-(ADP-D-ribosyl)-L-arginyl-[protein] + nicotinamide + H(+)</text>
        <dbReference type="Rhea" id="RHEA:19149"/>
        <dbReference type="Rhea" id="RHEA-COMP:10532"/>
        <dbReference type="Rhea" id="RHEA-COMP:15087"/>
        <dbReference type="ChEBI" id="CHEBI:15378"/>
        <dbReference type="ChEBI" id="CHEBI:17154"/>
        <dbReference type="ChEBI" id="CHEBI:29965"/>
        <dbReference type="ChEBI" id="CHEBI:57540"/>
        <dbReference type="ChEBI" id="CHEBI:142554"/>
        <dbReference type="EC" id="2.4.2.31"/>
    </reaction>
</comment>
<evidence type="ECO:0000256" key="6">
    <source>
        <dbReference type="ARBA" id="ARBA00022803"/>
    </source>
</evidence>
<dbReference type="InterPro" id="IPR019734">
    <property type="entry name" value="TPR_rpt"/>
</dbReference>
<name>A0A815JDQ6_ADIRI</name>
<keyword evidence="5" id="KW-0677">Repeat</keyword>
<feature type="repeat" description="TPR" evidence="8">
    <location>
        <begin position="596"/>
        <end position="629"/>
    </location>
</feature>
<dbReference type="PANTHER" id="PTHR45641:SF19">
    <property type="entry name" value="NEPHROCYSTIN-3"/>
    <property type="match status" value="1"/>
</dbReference>
<dbReference type="InterPro" id="IPR011990">
    <property type="entry name" value="TPR-like_helical_dom_sf"/>
</dbReference>
<keyword evidence="3 9" id="KW-0808">Transferase</keyword>
<dbReference type="Proteomes" id="UP000663852">
    <property type="component" value="Unassembled WGS sequence"/>
</dbReference>
<keyword evidence="9" id="KW-0520">NAD</keyword>
<keyword evidence="6 8" id="KW-0802">TPR repeat</keyword>
<dbReference type="GO" id="GO:0016779">
    <property type="term" value="F:nucleotidyltransferase activity"/>
    <property type="evidence" value="ECO:0007669"/>
    <property type="project" value="UniProtKB-KW"/>
</dbReference>
<dbReference type="SUPFAM" id="SSF56399">
    <property type="entry name" value="ADP-ribosylation"/>
    <property type="match status" value="1"/>
</dbReference>
<accession>A0A815JDQ6</accession>
<dbReference type="GO" id="GO:0106274">
    <property type="term" value="F:NAD+-protein-arginine ADP-ribosyltransferase activity"/>
    <property type="evidence" value="ECO:0007669"/>
    <property type="project" value="UniProtKB-EC"/>
</dbReference>
<dbReference type="InterPro" id="IPR000768">
    <property type="entry name" value="ART"/>
</dbReference>
<evidence type="ECO:0000256" key="8">
    <source>
        <dbReference type="PROSITE-ProRule" id="PRU00339"/>
    </source>
</evidence>
<keyword evidence="4" id="KW-0548">Nucleotidyltransferase</keyword>
<dbReference type="OrthoDB" id="5986190at2759"/>
<dbReference type="Pfam" id="PF13424">
    <property type="entry name" value="TPR_12"/>
    <property type="match status" value="2"/>
</dbReference>
<protein>
    <recommendedName>
        <fullName evidence="9">NAD(P)(+)--arginine ADP-ribosyltransferase</fullName>
        <ecNumber evidence="9">2.4.2.31</ecNumber>
    </recommendedName>
    <alternativeName>
        <fullName evidence="9">Mono(ADP-ribosyl)transferase</fullName>
    </alternativeName>
</protein>
<dbReference type="PROSITE" id="PS51996">
    <property type="entry name" value="TR_MART"/>
    <property type="match status" value="1"/>
</dbReference>
<evidence type="ECO:0000256" key="3">
    <source>
        <dbReference type="ARBA" id="ARBA00022679"/>
    </source>
</evidence>
<evidence type="ECO:0000256" key="9">
    <source>
        <dbReference type="RuleBase" id="RU361228"/>
    </source>
</evidence>
<dbReference type="SMART" id="SM00028">
    <property type="entry name" value="TPR"/>
    <property type="match status" value="6"/>
</dbReference>
<organism evidence="10 11">
    <name type="scientific">Adineta ricciae</name>
    <name type="common">Rotifer</name>
    <dbReference type="NCBI Taxonomy" id="249248"/>
    <lineage>
        <taxon>Eukaryota</taxon>
        <taxon>Metazoa</taxon>
        <taxon>Spiralia</taxon>
        <taxon>Gnathifera</taxon>
        <taxon>Rotifera</taxon>
        <taxon>Eurotatoria</taxon>
        <taxon>Bdelloidea</taxon>
        <taxon>Adinetida</taxon>
        <taxon>Adinetidae</taxon>
        <taxon>Adineta</taxon>
    </lineage>
</organism>
<dbReference type="EC" id="2.4.2.31" evidence="9"/>
<evidence type="ECO:0000256" key="5">
    <source>
        <dbReference type="ARBA" id="ARBA00022737"/>
    </source>
</evidence>
<dbReference type="SUPFAM" id="SSF48452">
    <property type="entry name" value="TPR-like"/>
    <property type="match status" value="2"/>
</dbReference>
<sequence length="738" mass="86188">MKTLGRAKVLFVTDESLVDDILRRPDELANVLCLFAICDDDHYGEHLHQKYLTAAVVTIPVKQESLAQLVNLRARLEIEQATFSLFNETQKSTRNFRTEFPSFLWTQLLLDVLTHTVENRENAINEMLDVCRQTYKNNVKQLNAIEAFSNTYERKRNAIHWYTKDSFVYRILNEALRTENIDYLYCFRLFISDLCQQLKQERLQSSKPIKLYRGQKMAKSEIDKLKQNIGSFISTNGFLSTSRDQNTAMIFLHQKLSEISPIQSVLFEITADPLAKSIIFADIQRLSQLNSEREVLFTVSSVFKIEEVYFDNDDLKVWVVKMISSNERSNKIRKHIDAVKNEYQHVSTDTMFASLLITIDELSKAESFIHRKLSGLAENTLESAELLVVSGYLHLRRSQHRKAEEAFNRAYTIRQNLLPSNHLLIARSLNDLAAICSFVSDFKKAIEYNEEALSIDQKFFLHEHILIAKDLIYLGKNYLANNELDQALFYFDKALKMQKRVLSPLGEHSTIASTLWSIGLVYSKRPDYKRALANFEQALQMYEMMLPCGHDQIIKILSAIVDVDIAKRNFHKASEFCKTKLNYCMLQLEEDHPSIGKMYILKGYIAFKCGDYDEALKSFQKAMQILQKHQKSEYDSIFDCLKYLVETAKHKEDHFDAFKYLSLAEKVQKKIYLHEQPQVGELLRQAGLVYMHFKTYRVAEDYFREALRVFRSNFREDHPDVKTTLEYLNKVKEIQHRY</sequence>
<dbReference type="Gene3D" id="1.25.40.10">
    <property type="entry name" value="Tetratricopeptide repeat domain"/>
    <property type="match status" value="3"/>
</dbReference>
<feature type="repeat" description="TPR" evidence="8">
    <location>
        <begin position="468"/>
        <end position="501"/>
    </location>
</feature>
<dbReference type="PROSITE" id="PS50005">
    <property type="entry name" value="TPR"/>
    <property type="match status" value="3"/>
</dbReference>
<dbReference type="EMBL" id="CAJNOJ010000299">
    <property type="protein sequence ID" value="CAF1380960.1"/>
    <property type="molecule type" value="Genomic_DNA"/>
</dbReference>
<comment type="caution">
    <text evidence="10">The sequence shown here is derived from an EMBL/GenBank/DDBJ whole genome shotgun (WGS) entry which is preliminary data.</text>
</comment>
<gene>
    <name evidence="10" type="ORF">EDS130_LOCUS34922</name>
</gene>
<dbReference type="Gene3D" id="3.90.176.10">
    <property type="entry name" value="Toxin ADP-ribosyltransferase, Chain A, domain 1"/>
    <property type="match status" value="1"/>
</dbReference>
<proteinExistence type="inferred from homology"/>
<evidence type="ECO:0000256" key="1">
    <source>
        <dbReference type="ARBA" id="ARBA00009558"/>
    </source>
</evidence>
<evidence type="ECO:0000256" key="4">
    <source>
        <dbReference type="ARBA" id="ARBA00022695"/>
    </source>
</evidence>
<dbReference type="AlphaFoldDB" id="A0A815JDQ6"/>
<keyword evidence="9" id="KW-0521">NADP</keyword>
<feature type="repeat" description="TPR" evidence="8">
    <location>
        <begin position="512"/>
        <end position="545"/>
    </location>
</feature>